<evidence type="ECO:0000313" key="1">
    <source>
        <dbReference type="EMBL" id="KIO73801.1"/>
    </source>
</evidence>
<reference evidence="1 2" key="1">
    <citation type="submission" date="2015-01" db="EMBL/GenBank/DDBJ databases">
        <title>Draft Genome Sequences of Four Bacillus thermoamylovorans Strains, Isolated From Food Products.</title>
        <authorList>
            <person name="Krawcyk A.O."/>
            <person name="Berendsen E.M."/>
            <person name="Eijlander R.T."/>
            <person name="de Jong A."/>
            <person name="Wells-Bennik M."/>
            <person name="Kuipers O.P."/>
        </authorList>
    </citation>
    <scope>NUCLEOTIDE SEQUENCE [LARGE SCALE GENOMIC DNA]</scope>
    <source>
        <strain evidence="1 2">B4167</strain>
    </source>
</reference>
<protein>
    <submittedName>
        <fullName evidence="1">Uncharacterized protein</fullName>
    </submittedName>
</protein>
<dbReference type="AlphaFoldDB" id="A0A0D0FBV6"/>
<organism evidence="1 2">
    <name type="scientific">Caldibacillus thermoamylovorans</name>
    <dbReference type="NCBI Taxonomy" id="35841"/>
    <lineage>
        <taxon>Bacteria</taxon>
        <taxon>Bacillati</taxon>
        <taxon>Bacillota</taxon>
        <taxon>Bacilli</taxon>
        <taxon>Bacillales</taxon>
        <taxon>Bacillaceae</taxon>
        <taxon>Caldibacillus</taxon>
    </lineage>
</organism>
<dbReference type="EMBL" id="JXLU01000021">
    <property type="protein sequence ID" value="KIO73801.1"/>
    <property type="molecule type" value="Genomic_DNA"/>
</dbReference>
<evidence type="ECO:0000313" key="2">
    <source>
        <dbReference type="Proteomes" id="UP000032076"/>
    </source>
</evidence>
<gene>
    <name evidence="1" type="ORF">B4167_1863</name>
</gene>
<comment type="caution">
    <text evidence="1">The sequence shown here is derived from an EMBL/GenBank/DDBJ whole genome shotgun (WGS) entry which is preliminary data.</text>
</comment>
<proteinExistence type="predicted"/>
<name>A0A0D0FBV6_9BACI</name>
<accession>A0A0D0FBV6</accession>
<dbReference type="Proteomes" id="UP000032076">
    <property type="component" value="Unassembled WGS sequence"/>
</dbReference>
<sequence length="57" mass="6901">MNFSDVEYLLGKRVRVARRELKDSLVERFKNPIVHKEIHGDKVYVPLDLNRIWDKTY</sequence>
<dbReference type="RefSeq" id="WP_227092620.1">
    <property type="nucleotide sequence ID" value="NZ_CP023704.1"/>
</dbReference>